<accession>A0AAI9WWU5</accession>
<feature type="region of interest" description="Disordered" evidence="2">
    <location>
        <begin position="1"/>
        <end position="24"/>
    </location>
</feature>
<feature type="compositionally biased region" description="Basic and acidic residues" evidence="2">
    <location>
        <begin position="1"/>
        <end position="23"/>
    </location>
</feature>
<keyword evidence="1" id="KW-0175">Coiled coil</keyword>
<proteinExistence type="predicted"/>
<evidence type="ECO:0000313" key="3">
    <source>
        <dbReference type="EMBL" id="KAI3403562.2"/>
    </source>
</evidence>
<dbReference type="EMBL" id="JAHUZD010000124">
    <property type="protein sequence ID" value="KAI3403562.2"/>
    <property type="molecule type" value="Genomic_DNA"/>
</dbReference>
<dbReference type="GeneID" id="73381222"/>
<name>A0AAI9WWU5_9ASCO</name>
<dbReference type="Proteomes" id="UP001202479">
    <property type="component" value="Unassembled WGS sequence"/>
</dbReference>
<reference evidence="3" key="1">
    <citation type="journal article" date="2022" name="DNA Res.">
        <title>Genome analysis of five recently described species of the CUG-Ser clade uncovers Candida theae as a new hybrid lineage with pathogenic potential in the Candida parapsilosis species complex.</title>
        <authorList>
            <person name="Mixao V."/>
            <person name="Del Olmo V."/>
            <person name="Hegedusova E."/>
            <person name="Saus E."/>
            <person name="Pryszcz L."/>
            <person name="Cillingova A."/>
            <person name="Nosek J."/>
            <person name="Gabaldon T."/>
        </authorList>
    </citation>
    <scope>NUCLEOTIDE SEQUENCE</scope>
    <source>
        <strain evidence="3">CBS 10844</strain>
    </source>
</reference>
<organism evidence="3 4">
    <name type="scientific">Candida oxycetoniae</name>
    <dbReference type="NCBI Taxonomy" id="497107"/>
    <lineage>
        <taxon>Eukaryota</taxon>
        <taxon>Fungi</taxon>
        <taxon>Dikarya</taxon>
        <taxon>Ascomycota</taxon>
        <taxon>Saccharomycotina</taxon>
        <taxon>Pichiomycetes</taxon>
        <taxon>Debaryomycetaceae</taxon>
        <taxon>Candida/Lodderomyces clade</taxon>
        <taxon>Candida</taxon>
    </lineage>
</organism>
<dbReference type="RefSeq" id="XP_049179309.1">
    <property type="nucleotide sequence ID" value="XM_049324957.1"/>
</dbReference>
<feature type="coiled-coil region" evidence="1">
    <location>
        <begin position="173"/>
        <end position="214"/>
    </location>
</feature>
<evidence type="ECO:0000256" key="2">
    <source>
        <dbReference type="SAM" id="MobiDB-lite"/>
    </source>
</evidence>
<comment type="caution">
    <text evidence="3">The sequence shown here is derived from an EMBL/GenBank/DDBJ whole genome shotgun (WGS) entry which is preliminary data.</text>
</comment>
<protein>
    <submittedName>
        <fullName evidence="3">Uncharacterized protein</fullName>
    </submittedName>
</protein>
<keyword evidence="4" id="KW-1185">Reference proteome</keyword>
<evidence type="ECO:0000256" key="1">
    <source>
        <dbReference type="SAM" id="Coils"/>
    </source>
</evidence>
<dbReference type="AlphaFoldDB" id="A0AAI9WWU5"/>
<sequence>MDKDELVQRKKDLDEGVKEKDSEDNTWPTIHELERYYYEIYQKLSYKLNHLIYLTKLKDLTDTPVNKLADEITKIQQEFMIPSSLQDLYRYLVLANRETKINDLLNRYFMMLNPVQKAIHHADLNTSEQKILEYLNILYDDNDDNRGGKQGLAFQIQNLNQLRRVGGGGGDDYEEDTDKVKKQKQEIRSLSQEIASLNVDLDTLTLKVQDLNTKDDLVSTLKQNTDKLVQNWHQIDGQSRLILELVCSLPYAWYEEDSEEEDDGGGQLVHIMLQLNEIQTRLHKYQSIIDRDAPINEFGIKNLTDLKFDE</sequence>
<evidence type="ECO:0000313" key="4">
    <source>
        <dbReference type="Proteomes" id="UP001202479"/>
    </source>
</evidence>
<gene>
    <name evidence="3" type="ORF">KGF56_003607</name>
</gene>